<feature type="domain" description="Gamma-butyrobetaine hydroxylase-like N-terminal" evidence="3">
    <location>
        <begin position="6"/>
        <end position="89"/>
    </location>
</feature>
<reference evidence="4 5" key="1">
    <citation type="journal article" date="2017" name="Nat. Commun.">
        <title>In situ click chemistry generation of cyclooxygenase-2 inhibitors.</title>
        <authorList>
            <person name="Bhardwaj A."/>
            <person name="Kaur J."/>
            <person name="Wuest M."/>
            <person name="Wuest F."/>
        </authorList>
    </citation>
    <scope>NUCLEOTIDE SEQUENCE [LARGE SCALE GENOMIC DNA]</scope>
    <source>
        <strain evidence="4">S2_018_000_R2_106</strain>
    </source>
</reference>
<evidence type="ECO:0000259" key="3">
    <source>
        <dbReference type="Pfam" id="PF06155"/>
    </source>
</evidence>
<organism evidence="4 5">
    <name type="scientific">Blastochloris viridis</name>
    <name type="common">Rhodopseudomonas viridis</name>
    <dbReference type="NCBI Taxonomy" id="1079"/>
    <lineage>
        <taxon>Bacteria</taxon>
        <taxon>Pseudomonadati</taxon>
        <taxon>Pseudomonadota</taxon>
        <taxon>Alphaproteobacteria</taxon>
        <taxon>Hyphomicrobiales</taxon>
        <taxon>Blastochloridaceae</taxon>
        <taxon>Blastochloris</taxon>
    </lineage>
</organism>
<protein>
    <submittedName>
        <fullName evidence="4">DUF971 domain-containing protein</fullName>
    </submittedName>
</protein>
<dbReference type="GO" id="GO:0046872">
    <property type="term" value="F:metal ion binding"/>
    <property type="evidence" value="ECO:0007669"/>
    <property type="project" value="UniProtKB-KW"/>
</dbReference>
<dbReference type="PANTHER" id="PTHR35303">
    <property type="entry name" value="OS02G0197800 PROTEIN"/>
    <property type="match status" value="1"/>
</dbReference>
<sequence length="130" mass="14473">MQPTEIRLSPDKRTLTVHWSESQAELPAEYLRVESPSAEVKGHGPSDARLVGGKRNITIKGLEPVGAYAVKIIFSDGHETGLYTWEYLRELANEQQNRWNTYLADLERAGLNRETAATVARGVASRPKLA</sequence>
<dbReference type="InterPro" id="IPR010376">
    <property type="entry name" value="GBBH-like_N"/>
</dbReference>
<evidence type="ECO:0000256" key="2">
    <source>
        <dbReference type="ARBA" id="ARBA00023004"/>
    </source>
</evidence>
<dbReference type="EMBL" id="VAFM01000001">
    <property type="protein sequence ID" value="TKW62000.1"/>
    <property type="molecule type" value="Genomic_DNA"/>
</dbReference>
<gene>
    <name evidence="4" type="ORF">DI628_05095</name>
</gene>
<dbReference type="PANTHER" id="PTHR35303:SF5">
    <property type="entry name" value="OS02G0197800 PROTEIN"/>
    <property type="match status" value="1"/>
</dbReference>
<accession>A0A6N4R6Y5</accession>
<keyword evidence="2" id="KW-0408">Iron</keyword>
<evidence type="ECO:0000313" key="5">
    <source>
        <dbReference type="Proteomes" id="UP000320948"/>
    </source>
</evidence>
<name>A0A6N4R6Y5_BLAVI</name>
<dbReference type="InterPro" id="IPR038492">
    <property type="entry name" value="GBBH-like_N_sf"/>
</dbReference>
<proteinExistence type="predicted"/>
<dbReference type="AlphaFoldDB" id="A0A6N4R6Y5"/>
<evidence type="ECO:0000313" key="4">
    <source>
        <dbReference type="EMBL" id="TKW62000.1"/>
    </source>
</evidence>
<comment type="caution">
    <text evidence="4">The sequence shown here is derived from an EMBL/GenBank/DDBJ whole genome shotgun (WGS) entry which is preliminary data.</text>
</comment>
<dbReference type="Gene3D" id="3.30.2020.30">
    <property type="match status" value="1"/>
</dbReference>
<dbReference type="Pfam" id="PF06155">
    <property type="entry name" value="GBBH-like_N"/>
    <property type="match status" value="1"/>
</dbReference>
<evidence type="ECO:0000256" key="1">
    <source>
        <dbReference type="ARBA" id="ARBA00022723"/>
    </source>
</evidence>
<keyword evidence="1" id="KW-0479">Metal-binding</keyword>
<dbReference type="Proteomes" id="UP000320948">
    <property type="component" value="Unassembled WGS sequence"/>
</dbReference>